<keyword evidence="8" id="KW-1185">Reference proteome</keyword>
<dbReference type="InterPro" id="IPR015421">
    <property type="entry name" value="PyrdxlP-dep_Trfase_major"/>
</dbReference>
<evidence type="ECO:0000259" key="6">
    <source>
        <dbReference type="PROSITE" id="PS50949"/>
    </source>
</evidence>
<evidence type="ECO:0000256" key="1">
    <source>
        <dbReference type="ARBA" id="ARBA00005384"/>
    </source>
</evidence>
<evidence type="ECO:0000256" key="5">
    <source>
        <dbReference type="ARBA" id="ARBA00023163"/>
    </source>
</evidence>
<evidence type="ECO:0000256" key="3">
    <source>
        <dbReference type="ARBA" id="ARBA00023015"/>
    </source>
</evidence>
<keyword evidence="7" id="KW-0808">Transferase</keyword>
<dbReference type="PROSITE" id="PS50949">
    <property type="entry name" value="HTH_GNTR"/>
    <property type="match status" value="1"/>
</dbReference>
<dbReference type="GO" id="GO:0008483">
    <property type="term" value="F:transaminase activity"/>
    <property type="evidence" value="ECO:0007669"/>
    <property type="project" value="UniProtKB-KW"/>
</dbReference>
<dbReference type="InterPro" id="IPR036390">
    <property type="entry name" value="WH_DNA-bd_sf"/>
</dbReference>
<proteinExistence type="inferred from homology"/>
<dbReference type="Pfam" id="PF00155">
    <property type="entry name" value="Aminotran_1_2"/>
    <property type="match status" value="1"/>
</dbReference>
<gene>
    <name evidence="7" type="ORF">FME95_11895</name>
</gene>
<keyword evidence="4" id="KW-0238">DNA-binding</keyword>
<dbReference type="InterPro" id="IPR051446">
    <property type="entry name" value="HTH_trans_reg/aminotransferase"/>
</dbReference>
<dbReference type="SMART" id="SM00345">
    <property type="entry name" value="HTH_GNTR"/>
    <property type="match status" value="1"/>
</dbReference>
<sequence length="475" mass="52624">MEKNDTLLYVQLAEQLINHIKDGVHPVGDRLPSVRALAKSEQVSIATVSAAYAILEEQGWAEARPKSGYFVKRAAVEPLSMPKKSRAKTSPRAVTVAELAMAVQRGAAASDGVVLSAAIPDLEFPIADIVKRTFTKLSRYPSSFGNGYDIPEGLLTLRQQIARRAVDAGLHISPDAIITTGGAQNAIAQALKALTQTGDIVAVESPCYFGLLQMIEGFGLKAIEIPTDPATGISVDALTLAMQRWPIKAILTIPAFSNPLGCIIPMEKKRLLIQLAQRYDVPIIEDDIYGDLQFEGRRSKALKSIDPDGRVLWCSSVSKTMDPHLRVGWIAPGRYYDEVLQQKFVSEISSPTLPQLVTAEVMKKGLYDRHLRHARATYHQRYIRLLELAREHFPESMRVSSAKGGLVAWFEMPRSVDATELYYMCREQDIHLAPGELFSVSGLYQNCFRLSFSNNWTPKREQAIAFIGSLLKKMV</sequence>
<dbReference type="InterPro" id="IPR004839">
    <property type="entry name" value="Aminotransferase_I/II_large"/>
</dbReference>
<feature type="domain" description="HTH gntR-type" evidence="6">
    <location>
        <begin position="6"/>
        <end position="74"/>
    </location>
</feature>
<dbReference type="RefSeq" id="WP_147714706.1">
    <property type="nucleotide sequence ID" value="NZ_VKAD01000002.1"/>
</dbReference>
<dbReference type="GO" id="GO:0030170">
    <property type="term" value="F:pyridoxal phosphate binding"/>
    <property type="evidence" value="ECO:0007669"/>
    <property type="project" value="InterPro"/>
</dbReference>
<keyword evidence="2" id="KW-0663">Pyridoxal phosphate</keyword>
<evidence type="ECO:0000313" key="8">
    <source>
        <dbReference type="Proteomes" id="UP000321764"/>
    </source>
</evidence>
<dbReference type="InterPro" id="IPR015422">
    <property type="entry name" value="PyrdxlP-dep_Trfase_small"/>
</dbReference>
<evidence type="ECO:0000256" key="4">
    <source>
        <dbReference type="ARBA" id="ARBA00023125"/>
    </source>
</evidence>
<protein>
    <submittedName>
        <fullName evidence="7">PLP-dependent aminotransferase family protein</fullName>
    </submittedName>
</protein>
<accession>A0A5C8Z5B3</accession>
<dbReference type="Proteomes" id="UP000321764">
    <property type="component" value="Unassembled WGS sequence"/>
</dbReference>
<comment type="similarity">
    <text evidence="1">In the C-terminal section; belongs to the class-I pyridoxal-phosphate-dependent aminotransferase family.</text>
</comment>
<reference evidence="7 8" key="1">
    <citation type="submission" date="2019-07" db="EMBL/GenBank/DDBJ databases">
        <title>Reinekea sp. strain SSH23 genome sequencing and assembly.</title>
        <authorList>
            <person name="Kim I."/>
        </authorList>
    </citation>
    <scope>NUCLEOTIDE SEQUENCE [LARGE SCALE GENOMIC DNA]</scope>
    <source>
        <strain evidence="7 8">SSH23</strain>
    </source>
</reference>
<dbReference type="SUPFAM" id="SSF53383">
    <property type="entry name" value="PLP-dependent transferases"/>
    <property type="match status" value="1"/>
</dbReference>
<keyword evidence="7" id="KW-0032">Aminotransferase</keyword>
<dbReference type="InterPro" id="IPR015424">
    <property type="entry name" value="PyrdxlP-dep_Trfase"/>
</dbReference>
<evidence type="ECO:0000313" key="7">
    <source>
        <dbReference type="EMBL" id="TXR52110.1"/>
    </source>
</evidence>
<dbReference type="AlphaFoldDB" id="A0A5C8Z5B3"/>
<dbReference type="PANTHER" id="PTHR46577:SF2">
    <property type="entry name" value="TRANSCRIPTIONAL REGULATORY PROTEIN"/>
    <property type="match status" value="1"/>
</dbReference>
<dbReference type="InterPro" id="IPR036388">
    <property type="entry name" value="WH-like_DNA-bd_sf"/>
</dbReference>
<name>A0A5C8Z5B3_9GAMM</name>
<dbReference type="Gene3D" id="1.10.10.10">
    <property type="entry name" value="Winged helix-like DNA-binding domain superfamily/Winged helix DNA-binding domain"/>
    <property type="match status" value="1"/>
</dbReference>
<dbReference type="CDD" id="cd00609">
    <property type="entry name" value="AAT_like"/>
    <property type="match status" value="1"/>
</dbReference>
<organism evidence="7 8">
    <name type="scientific">Reinekea thalattae</name>
    <dbReference type="NCBI Taxonomy" id="2593301"/>
    <lineage>
        <taxon>Bacteria</taxon>
        <taxon>Pseudomonadati</taxon>
        <taxon>Pseudomonadota</taxon>
        <taxon>Gammaproteobacteria</taxon>
        <taxon>Oceanospirillales</taxon>
        <taxon>Saccharospirillaceae</taxon>
        <taxon>Reinekea</taxon>
    </lineage>
</organism>
<comment type="caution">
    <text evidence="7">The sequence shown here is derived from an EMBL/GenBank/DDBJ whole genome shotgun (WGS) entry which is preliminary data.</text>
</comment>
<dbReference type="SUPFAM" id="SSF46785">
    <property type="entry name" value="Winged helix' DNA-binding domain"/>
    <property type="match status" value="1"/>
</dbReference>
<dbReference type="Pfam" id="PF00392">
    <property type="entry name" value="GntR"/>
    <property type="match status" value="1"/>
</dbReference>
<dbReference type="Gene3D" id="3.90.1150.10">
    <property type="entry name" value="Aspartate Aminotransferase, domain 1"/>
    <property type="match status" value="1"/>
</dbReference>
<keyword evidence="5" id="KW-0804">Transcription</keyword>
<keyword evidence="3" id="KW-0805">Transcription regulation</keyword>
<dbReference type="OrthoDB" id="9804020at2"/>
<dbReference type="GO" id="GO:0003700">
    <property type="term" value="F:DNA-binding transcription factor activity"/>
    <property type="evidence" value="ECO:0007669"/>
    <property type="project" value="InterPro"/>
</dbReference>
<dbReference type="EMBL" id="VKAD01000002">
    <property type="protein sequence ID" value="TXR52110.1"/>
    <property type="molecule type" value="Genomic_DNA"/>
</dbReference>
<evidence type="ECO:0000256" key="2">
    <source>
        <dbReference type="ARBA" id="ARBA00022898"/>
    </source>
</evidence>
<dbReference type="Gene3D" id="3.40.640.10">
    <property type="entry name" value="Type I PLP-dependent aspartate aminotransferase-like (Major domain)"/>
    <property type="match status" value="1"/>
</dbReference>
<dbReference type="InterPro" id="IPR000524">
    <property type="entry name" value="Tscrpt_reg_HTH_GntR"/>
</dbReference>
<dbReference type="CDD" id="cd07377">
    <property type="entry name" value="WHTH_GntR"/>
    <property type="match status" value="1"/>
</dbReference>
<dbReference type="GO" id="GO:0003677">
    <property type="term" value="F:DNA binding"/>
    <property type="evidence" value="ECO:0007669"/>
    <property type="project" value="UniProtKB-KW"/>
</dbReference>
<dbReference type="PANTHER" id="PTHR46577">
    <property type="entry name" value="HTH-TYPE TRANSCRIPTIONAL REGULATORY PROTEIN GABR"/>
    <property type="match status" value="1"/>
</dbReference>